<evidence type="ECO:0000256" key="9">
    <source>
        <dbReference type="ARBA" id="ARBA00023157"/>
    </source>
</evidence>
<evidence type="ECO:0000256" key="2">
    <source>
        <dbReference type="ARBA" id="ARBA00022475"/>
    </source>
</evidence>
<dbReference type="GO" id="GO:0004930">
    <property type="term" value="F:G protein-coupled receptor activity"/>
    <property type="evidence" value="ECO:0007669"/>
    <property type="project" value="UniProtKB-KW"/>
</dbReference>
<keyword evidence="11" id="KW-0325">Glycoprotein</keyword>
<reference evidence="14" key="2">
    <citation type="submission" date="2025-08" db="UniProtKB">
        <authorList>
            <consortium name="Ensembl"/>
        </authorList>
    </citation>
    <scope>IDENTIFICATION</scope>
    <source>
        <strain evidence="14">Thorbecke</strain>
    </source>
</reference>
<reference evidence="14 15" key="1">
    <citation type="journal article" date="2011" name="Nature">
        <title>A high-resolution map of human evolutionary constraint using 29 mammals.</title>
        <authorList>
            <person name="Lindblad-Toh K."/>
            <person name="Garber M."/>
            <person name="Zuk O."/>
            <person name="Lin M.F."/>
            <person name="Parker B.J."/>
            <person name="Washietl S."/>
            <person name="Kheradpour P."/>
            <person name="Ernst J."/>
            <person name="Jordan G."/>
            <person name="Mauceli E."/>
            <person name="Ward L.D."/>
            <person name="Lowe C.B."/>
            <person name="Holloway A.K."/>
            <person name="Clamp M."/>
            <person name="Gnerre S."/>
            <person name="Alfoldi J."/>
            <person name="Beal K."/>
            <person name="Chang J."/>
            <person name="Clawson H."/>
            <person name="Cuff J."/>
            <person name="Di Palma F."/>
            <person name="Fitzgerald S."/>
            <person name="Flicek P."/>
            <person name="Guttman M."/>
            <person name="Hubisz M.J."/>
            <person name="Jaffe D.B."/>
            <person name="Jungreis I."/>
            <person name="Kent W.J."/>
            <person name="Kostka D."/>
            <person name="Lara M."/>
            <person name="Martins A.L."/>
            <person name="Massingham T."/>
            <person name="Moltke I."/>
            <person name="Raney B.J."/>
            <person name="Rasmussen M.D."/>
            <person name="Robinson J."/>
            <person name="Stark A."/>
            <person name="Vilella A.J."/>
            <person name="Wen J."/>
            <person name="Xie X."/>
            <person name="Zody M.C."/>
            <person name="Baldwin J."/>
            <person name="Bloom T."/>
            <person name="Chin C.W."/>
            <person name="Heiman D."/>
            <person name="Nicol R."/>
            <person name="Nusbaum C."/>
            <person name="Young S."/>
            <person name="Wilkinson J."/>
            <person name="Worley K.C."/>
            <person name="Kovar C.L."/>
            <person name="Muzny D.M."/>
            <person name="Gibbs R.A."/>
            <person name="Cree A."/>
            <person name="Dihn H.H."/>
            <person name="Fowler G."/>
            <person name="Jhangiani S."/>
            <person name="Joshi V."/>
            <person name="Lee S."/>
            <person name="Lewis L.R."/>
            <person name="Nazareth L.V."/>
            <person name="Okwuonu G."/>
            <person name="Santibanez J."/>
            <person name="Warren W.C."/>
            <person name="Mardis E.R."/>
            <person name="Weinstock G.M."/>
            <person name="Wilson R.K."/>
            <person name="Delehaunty K."/>
            <person name="Dooling D."/>
            <person name="Fronik C."/>
            <person name="Fulton L."/>
            <person name="Fulton B."/>
            <person name="Graves T."/>
            <person name="Minx P."/>
            <person name="Sodergren E."/>
            <person name="Birney E."/>
            <person name="Margulies E.H."/>
            <person name="Herrero J."/>
            <person name="Green E.D."/>
            <person name="Haussler D."/>
            <person name="Siepel A."/>
            <person name="Goldman N."/>
            <person name="Pollard K.S."/>
            <person name="Pedersen J.S."/>
            <person name="Lander E.S."/>
            <person name="Kellis M."/>
        </authorList>
    </citation>
    <scope>NUCLEOTIDE SEQUENCE [LARGE SCALE GENOMIC DNA]</scope>
    <source>
        <strain evidence="14 15">Thorbecke inbred</strain>
    </source>
</reference>
<evidence type="ECO:0000313" key="14">
    <source>
        <dbReference type="Ensembl" id="ENSOCUP00000041369.1"/>
    </source>
</evidence>
<keyword evidence="15" id="KW-1185">Reference proteome</keyword>
<keyword evidence="8 13" id="KW-0472">Membrane</keyword>
<feature type="transmembrane region" description="Helical" evidence="13">
    <location>
        <begin position="94"/>
        <end position="118"/>
    </location>
</feature>
<evidence type="ECO:0008006" key="16">
    <source>
        <dbReference type="Google" id="ProtNLM"/>
    </source>
</evidence>
<proteinExistence type="predicted"/>
<dbReference type="Gene3D" id="1.20.1070.10">
    <property type="entry name" value="Rhodopsin 7-helix transmembrane proteins"/>
    <property type="match status" value="1"/>
</dbReference>
<accession>A0A5F9D5F0</accession>
<evidence type="ECO:0000256" key="8">
    <source>
        <dbReference type="ARBA" id="ARBA00023136"/>
    </source>
</evidence>
<keyword evidence="10" id="KW-0675">Receptor</keyword>
<evidence type="ECO:0000256" key="7">
    <source>
        <dbReference type="ARBA" id="ARBA00023040"/>
    </source>
</evidence>
<keyword evidence="2" id="KW-1003">Cell membrane</keyword>
<dbReference type="InterPro" id="IPR000725">
    <property type="entry name" value="Olfact_rcpt"/>
</dbReference>
<evidence type="ECO:0000256" key="1">
    <source>
        <dbReference type="ARBA" id="ARBA00004651"/>
    </source>
</evidence>
<dbReference type="PANTHER" id="PTHR24242">
    <property type="entry name" value="G-PROTEIN COUPLED RECEPTOR"/>
    <property type="match status" value="1"/>
</dbReference>
<keyword evidence="4 13" id="KW-0812">Transmembrane</keyword>
<reference evidence="14" key="3">
    <citation type="submission" date="2025-09" db="UniProtKB">
        <authorList>
            <consortium name="Ensembl"/>
        </authorList>
    </citation>
    <scope>IDENTIFICATION</scope>
    <source>
        <strain evidence="14">Thorbecke</strain>
    </source>
</reference>
<evidence type="ECO:0000256" key="11">
    <source>
        <dbReference type="ARBA" id="ARBA00023180"/>
    </source>
</evidence>
<dbReference type="Proteomes" id="UP000001811">
    <property type="component" value="Chromosome 17"/>
</dbReference>
<name>A0A5F9D5F0_RABIT</name>
<comment type="subcellular location">
    <subcellularLocation>
        <location evidence="1">Cell membrane</location>
        <topology evidence="1">Multi-pass membrane protein</topology>
    </subcellularLocation>
</comment>
<evidence type="ECO:0000313" key="15">
    <source>
        <dbReference type="Proteomes" id="UP000001811"/>
    </source>
</evidence>
<keyword evidence="6 13" id="KW-1133">Transmembrane helix</keyword>
<evidence type="ECO:0000256" key="12">
    <source>
        <dbReference type="ARBA" id="ARBA00023224"/>
    </source>
</evidence>
<dbReference type="EMBL" id="AAGW02024250">
    <property type="status" value="NOT_ANNOTATED_CDS"/>
    <property type="molecule type" value="Genomic_DNA"/>
</dbReference>
<keyword evidence="9" id="KW-1015">Disulfide bond</keyword>
<dbReference type="Bgee" id="ENSOCUG00000038325">
    <property type="expression patterns" value="Expressed in testis"/>
</dbReference>
<dbReference type="SUPFAM" id="SSF81321">
    <property type="entry name" value="Family A G protein-coupled receptor-like"/>
    <property type="match status" value="1"/>
</dbReference>
<evidence type="ECO:0000256" key="4">
    <source>
        <dbReference type="ARBA" id="ARBA00022692"/>
    </source>
</evidence>
<protein>
    <recommendedName>
        <fullName evidence="16">G-protein coupled receptors family 1 profile domain-containing protein</fullName>
    </recommendedName>
</protein>
<keyword evidence="3" id="KW-0716">Sensory transduction</keyword>
<dbReference type="GO" id="GO:0004984">
    <property type="term" value="F:olfactory receptor activity"/>
    <property type="evidence" value="ECO:0007669"/>
    <property type="project" value="InterPro"/>
</dbReference>
<feature type="transmembrane region" description="Helical" evidence="13">
    <location>
        <begin position="28"/>
        <end position="54"/>
    </location>
</feature>
<dbReference type="InParanoid" id="A0A5F9D5F0"/>
<keyword evidence="7" id="KW-0297">G-protein coupled receptor</keyword>
<evidence type="ECO:0000256" key="13">
    <source>
        <dbReference type="SAM" id="Phobius"/>
    </source>
</evidence>
<keyword evidence="12" id="KW-0807">Transducer</keyword>
<evidence type="ECO:0000256" key="5">
    <source>
        <dbReference type="ARBA" id="ARBA00022725"/>
    </source>
</evidence>
<dbReference type="InterPro" id="IPR050939">
    <property type="entry name" value="Olfactory_GPCR1"/>
</dbReference>
<feature type="transmembrane region" description="Helical" evidence="13">
    <location>
        <begin position="63"/>
        <end position="82"/>
    </location>
</feature>
<dbReference type="Pfam" id="PF13853">
    <property type="entry name" value="7tm_4"/>
    <property type="match status" value="1"/>
</dbReference>
<organism evidence="14 15">
    <name type="scientific">Oryctolagus cuniculus</name>
    <name type="common">Rabbit</name>
    <dbReference type="NCBI Taxonomy" id="9986"/>
    <lineage>
        <taxon>Eukaryota</taxon>
        <taxon>Metazoa</taxon>
        <taxon>Chordata</taxon>
        <taxon>Craniata</taxon>
        <taxon>Vertebrata</taxon>
        <taxon>Euteleostomi</taxon>
        <taxon>Mammalia</taxon>
        <taxon>Eutheria</taxon>
        <taxon>Euarchontoglires</taxon>
        <taxon>Glires</taxon>
        <taxon>Lagomorpha</taxon>
        <taxon>Leporidae</taxon>
        <taxon>Oryctolagus</taxon>
    </lineage>
</organism>
<dbReference type="Ensembl" id="ENSOCUT00000046648.1">
    <property type="protein sequence ID" value="ENSOCUP00000041369.1"/>
    <property type="gene ID" value="ENSOCUG00000038325.1"/>
</dbReference>
<evidence type="ECO:0000256" key="6">
    <source>
        <dbReference type="ARBA" id="ARBA00022989"/>
    </source>
</evidence>
<dbReference type="GeneTree" id="ENSGT00940000163539"/>
<evidence type="ECO:0000256" key="10">
    <source>
        <dbReference type="ARBA" id="ARBA00023170"/>
    </source>
</evidence>
<dbReference type="GO" id="GO:0005886">
    <property type="term" value="C:plasma membrane"/>
    <property type="evidence" value="ECO:0007669"/>
    <property type="project" value="UniProtKB-SubCell"/>
</dbReference>
<dbReference type="AlphaFoldDB" id="A0A5F9D5F0"/>
<dbReference type="PANTHER" id="PTHR24242:SF396">
    <property type="entry name" value="G-PROTEIN COUPLED RECEPTORS FAMILY 1 PROFILE DOMAIN-CONTAINING PROTEIN"/>
    <property type="match status" value="1"/>
</dbReference>
<evidence type="ECO:0000256" key="3">
    <source>
        <dbReference type="ARBA" id="ARBA00022606"/>
    </source>
</evidence>
<sequence>MNVSSRENIHCINYSILMGFPSSPEMQLLFFGLFSVAYVLTLMGNAAMACAVLWDQRLHTPGYILLGNFSLLEICYITTTVPNMLANFLSTSKAISFVSCFAQCYFFSFGCNVGFYLCTMAIDSLRNKEMKTALRKIFGTETPLAKHRSEDMVKQVPSQPTRGRCK</sequence>
<keyword evidence="5" id="KW-0552">Olfaction</keyword>